<keyword evidence="2" id="KW-1133">Transmembrane helix</keyword>
<feature type="region of interest" description="Disordered" evidence="1">
    <location>
        <begin position="670"/>
        <end position="695"/>
    </location>
</feature>
<sequence>MRPRPTILRLWSRRLAADRSPHAGRRTFSFTQHTALVSSGGHSWSRNPRTRPQLPFLVVPSRTGPASRSPRYFTTQRRQWLRYEALAFAKYTLYFWAAVGCVVLVQFVVQQEWMERAYPTPHEWSFMSRMRLRGALGERGDDGSAEEQTGSLGSDLEPASTHVVDHVKVMQILLDLLRRLEDPKVDGGSGLAAIEVPSKADLADLADLAHLTGVADAPESPSANTIIGDALDIRSKSEPWRRGYYQALLAAAATSEHVDGWMLDRSRNLVCPPDIVVGPSNPNPKPLPPGASGAPREEDCEVLFPAPVNIYLKLLNTRGLTARQQIIAALAFANYLEYKHDDDAAAYVYGRAVLASRTPNGDDDYSYSFFDRNIGEDAPKWIKSWTAQNHAANAPNDDTNPVISRNLLSTLTAYATFQARSGDVAGALPLFVSLLQARRSLPPSTSAAAAAAASRAKPDSIGKQIISLLSPPSYPAPPEDGFSPPFPGARSTCEEAALRLHIGEIIYASARKSNKTAIQSSSSSSSSWNPFSSTSQEQQAREEGIAWTREAVDMAEEQLHALAQSGRQAQKQQQQKRENGQGGLSNVLGQVVEQAKASDNKAATADGSAACRQCLVAGLDNWTAMVAQLARDEQLRAQKSASASDASGSSSGSSWWPSWLSLWGDGGSVPATSTVSNGTSTDGAEKLGRWSAEERVIRDRRRRARELMDDSAPPAQGFMGMLQA</sequence>
<accession>A0ABR3ZTG3</accession>
<gene>
    <name evidence="3" type="ORF">Sste5346_000076</name>
</gene>
<protein>
    <recommendedName>
        <fullName evidence="5">MFS maltose permease</fullName>
    </recommendedName>
</protein>
<evidence type="ECO:0000256" key="2">
    <source>
        <dbReference type="SAM" id="Phobius"/>
    </source>
</evidence>
<feature type="region of interest" description="Disordered" evidence="1">
    <location>
        <begin position="277"/>
        <end position="296"/>
    </location>
</feature>
<comment type="caution">
    <text evidence="3">The sequence shown here is derived from an EMBL/GenBank/DDBJ whole genome shotgun (WGS) entry which is preliminary data.</text>
</comment>
<keyword evidence="4" id="KW-1185">Reference proteome</keyword>
<feature type="compositionally biased region" description="Low complexity" evidence="1">
    <location>
        <begin position="563"/>
        <end position="573"/>
    </location>
</feature>
<keyword evidence="2" id="KW-0472">Membrane</keyword>
<feature type="region of interest" description="Disordered" evidence="1">
    <location>
        <begin position="563"/>
        <end position="584"/>
    </location>
</feature>
<feature type="region of interest" description="Disordered" evidence="1">
    <location>
        <begin position="705"/>
        <end position="724"/>
    </location>
</feature>
<evidence type="ECO:0000313" key="4">
    <source>
        <dbReference type="Proteomes" id="UP001583186"/>
    </source>
</evidence>
<evidence type="ECO:0000256" key="1">
    <source>
        <dbReference type="SAM" id="MobiDB-lite"/>
    </source>
</evidence>
<dbReference type="Proteomes" id="UP001583186">
    <property type="component" value="Unassembled WGS sequence"/>
</dbReference>
<evidence type="ECO:0000313" key="3">
    <source>
        <dbReference type="EMBL" id="KAL1903449.1"/>
    </source>
</evidence>
<organism evidence="3 4">
    <name type="scientific">Sporothrix stenoceras</name>
    <dbReference type="NCBI Taxonomy" id="5173"/>
    <lineage>
        <taxon>Eukaryota</taxon>
        <taxon>Fungi</taxon>
        <taxon>Dikarya</taxon>
        <taxon>Ascomycota</taxon>
        <taxon>Pezizomycotina</taxon>
        <taxon>Sordariomycetes</taxon>
        <taxon>Sordariomycetidae</taxon>
        <taxon>Ophiostomatales</taxon>
        <taxon>Ophiostomataceae</taxon>
        <taxon>Sporothrix</taxon>
    </lineage>
</organism>
<feature type="region of interest" description="Disordered" evidence="1">
    <location>
        <begin position="518"/>
        <end position="543"/>
    </location>
</feature>
<reference evidence="3 4" key="1">
    <citation type="journal article" date="2024" name="IMA Fungus">
        <title>IMA Genome - F19 : A genome assembly and annotation guide to empower mycologists, including annotated draft genome sequences of Ceratocystis pirilliformis, Diaporthe australafricana, Fusarium ophioides, Paecilomyces lecythidis, and Sporothrix stenoceras.</title>
        <authorList>
            <person name="Aylward J."/>
            <person name="Wilson A.M."/>
            <person name="Visagie C.M."/>
            <person name="Spraker J."/>
            <person name="Barnes I."/>
            <person name="Buitendag C."/>
            <person name="Ceriani C."/>
            <person name="Del Mar Angel L."/>
            <person name="du Plessis D."/>
            <person name="Fuchs T."/>
            <person name="Gasser K."/>
            <person name="Kramer D."/>
            <person name="Li W."/>
            <person name="Munsamy K."/>
            <person name="Piso A."/>
            <person name="Price J.L."/>
            <person name="Sonnekus B."/>
            <person name="Thomas C."/>
            <person name="van der Nest A."/>
            <person name="van Dijk A."/>
            <person name="van Heerden A."/>
            <person name="van Vuuren N."/>
            <person name="Yilmaz N."/>
            <person name="Duong T.A."/>
            <person name="van der Merwe N.A."/>
            <person name="Wingfield M.J."/>
            <person name="Wingfield B.D."/>
        </authorList>
    </citation>
    <scope>NUCLEOTIDE SEQUENCE [LARGE SCALE GENOMIC DNA]</scope>
    <source>
        <strain evidence="3 4">CMW 5346</strain>
    </source>
</reference>
<name>A0ABR3ZTG3_9PEZI</name>
<feature type="transmembrane region" description="Helical" evidence="2">
    <location>
        <begin position="91"/>
        <end position="109"/>
    </location>
</feature>
<evidence type="ECO:0008006" key="5">
    <source>
        <dbReference type="Google" id="ProtNLM"/>
    </source>
</evidence>
<feature type="compositionally biased region" description="Low complexity" evidence="1">
    <location>
        <begin position="520"/>
        <end position="535"/>
    </location>
</feature>
<proteinExistence type="predicted"/>
<dbReference type="EMBL" id="JAWCUI010000001">
    <property type="protein sequence ID" value="KAL1903449.1"/>
    <property type="molecule type" value="Genomic_DNA"/>
</dbReference>
<keyword evidence="2" id="KW-0812">Transmembrane</keyword>
<feature type="compositionally biased region" description="Basic and acidic residues" evidence="1">
    <location>
        <begin position="683"/>
        <end position="695"/>
    </location>
</feature>
<feature type="compositionally biased region" description="Polar residues" evidence="1">
    <location>
        <begin position="670"/>
        <end position="682"/>
    </location>
</feature>
<feature type="region of interest" description="Disordered" evidence="1">
    <location>
        <begin position="137"/>
        <end position="157"/>
    </location>
</feature>